<keyword evidence="1" id="KW-0808">Transferase</keyword>
<dbReference type="SUPFAM" id="SSF53067">
    <property type="entry name" value="Actin-like ATPase domain"/>
    <property type="match status" value="1"/>
</dbReference>
<feature type="non-terminal residue" evidence="1">
    <location>
        <position position="1"/>
    </location>
</feature>
<sequence>TEEAVERGCSLMLRGFAVTQVEIARGYWGEDFAIFVTGGDAALVADVLPGARIVPDLVFVGLALACPLR</sequence>
<dbReference type="InterPro" id="IPR043129">
    <property type="entry name" value="ATPase_NBD"/>
</dbReference>
<dbReference type="Gene3D" id="3.30.420.40">
    <property type="match status" value="1"/>
</dbReference>
<evidence type="ECO:0000313" key="1">
    <source>
        <dbReference type="EMBL" id="EGH48212.1"/>
    </source>
</evidence>
<proteinExistence type="predicted"/>
<dbReference type="HOGENOM" id="CLU_2764066_0_0_6"/>
<comment type="caution">
    <text evidence="1">The sequence shown here is derived from an EMBL/GenBank/DDBJ whole genome shotgun (WGS) entry which is preliminary data.</text>
</comment>
<accession>F3GMA9</accession>
<keyword evidence="2" id="KW-1185">Reference proteome</keyword>
<dbReference type="AlphaFoldDB" id="F3GMA9"/>
<name>F3GMA9_PSESJ</name>
<gene>
    <name evidence="1" type="ORF">PSYPI_40349</name>
</gene>
<organism evidence="1 2">
    <name type="scientific">Pseudomonas syringae pv. pisi str. 1704B</name>
    <dbReference type="NCBI Taxonomy" id="629263"/>
    <lineage>
        <taxon>Bacteria</taxon>
        <taxon>Pseudomonadati</taxon>
        <taxon>Pseudomonadota</taxon>
        <taxon>Gammaproteobacteria</taxon>
        <taxon>Pseudomonadales</taxon>
        <taxon>Pseudomonadaceae</taxon>
        <taxon>Pseudomonas</taxon>
        <taxon>Pseudomonas syringae</taxon>
    </lineage>
</organism>
<reference evidence="1 2" key="1">
    <citation type="journal article" date="2011" name="PLoS Pathog.">
        <title>Dynamic evolution of pathogenicity revealed by sequencing and comparative genomics of 19 Pseudomonas syringae isolates.</title>
        <authorList>
            <person name="Baltrus D.A."/>
            <person name="Nishimura M.T."/>
            <person name="Romanchuk A."/>
            <person name="Chang J.H."/>
            <person name="Mukhtar M.S."/>
            <person name="Cherkis K."/>
            <person name="Roach J."/>
            <person name="Grant S.R."/>
            <person name="Jones C.D."/>
            <person name="Dangl J.L."/>
        </authorList>
    </citation>
    <scope>NUCLEOTIDE SEQUENCE [LARGE SCALE GENOMIC DNA]</scope>
    <source>
        <strain evidence="1 2">1704B</strain>
    </source>
</reference>
<keyword evidence="1" id="KW-0418">Kinase</keyword>
<dbReference type="EMBL" id="AEAI01002903">
    <property type="protein sequence ID" value="EGH48212.1"/>
    <property type="molecule type" value="Genomic_DNA"/>
</dbReference>
<evidence type="ECO:0000313" key="2">
    <source>
        <dbReference type="Proteomes" id="UP000004986"/>
    </source>
</evidence>
<dbReference type="Proteomes" id="UP000004986">
    <property type="component" value="Unassembled WGS sequence"/>
</dbReference>
<dbReference type="EC" id="2.7.1.33" evidence="1"/>
<protein>
    <submittedName>
        <fullName evidence="1">Pantothenate kinase</fullName>
        <ecNumber evidence="1">2.7.1.33</ecNumber>
    </submittedName>
</protein>
<dbReference type="GO" id="GO:0004594">
    <property type="term" value="F:pantothenate kinase activity"/>
    <property type="evidence" value="ECO:0007669"/>
    <property type="project" value="UniProtKB-EC"/>
</dbReference>